<proteinExistence type="predicted"/>
<dbReference type="Gene3D" id="3.90.1170.50">
    <property type="entry name" value="Aldehyde oxidase/xanthine dehydrogenase, a/b hammerhead"/>
    <property type="match status" value="1"/>
</dbReference>
<protein>
    <submittedName>
        <fullName evidence="2">Xanthine dehydrogenase family protein molybdopterin-binding subunit</fullName>
    </submittedName>
</protein>
<accession>A0A3N2R8P4</accession>
<dbReference type="AlphaFoldDB" id="A0A3N2R8P4"/>
<dbReference type="RefSeq" id="WP_123641340.1">
    <property type="nucleotide sequence ID" value="NZ_ML119082.1"/>
</dbReference>
<dbReference type="Proteomes" id="UP000268016">
    <property type="component" value="Unassembled WGS sequence"/>
</dbReference>
<dbReference type="Pfam" id="PF02738">
    <property type="entry name" value="MoCoBD_1"/>
    <property type="match status" value="1"/>
</dbReference>
<name>A0A3N2R8P4_9RHOB</name>
<dbReference type="InterPro" id="IPR052516">
    <property type="entry name" value="N-heterocyclic_Hydroxylase"/>
</dbReference>
<dbReference type="SUPFAM" id="SSF56003">
    <property type="entry name" value="Molybdenum cofactor-binding domain"/>
    <property type="match status" value="2"/>
</dbReference>
<dbReference type="InterPro" id="IPR012368">
    <property type="entry name" value="OxRdtase_Mopterin-bd_su_IorB"/>
</dbReference>
<organism evidence="2 3">
    <name type="scientific">Histidinibacterium lentulum</name>
    <dbReference type="NCBI Taxonomy" id="2480588"/>
    <lineage>
        <taxon>Bacteria</taxon>
        <taxon>Pseudomonadati</taxon>
        <taxon>Pseudomonadota</taxon>
        <taxon>Alphaproteobacteria</taxon>
        <taxon>Rhodobacterales</taxon>
        <taxon>Paracoccaceae</taxon>
        <taxon>Histidinibacterium</taxon>
    </lineage>
</organism>
<reference evidence="2 3" key="1">
    <citation type="submission" date="2018-10" db="EMBL/GenBank/DDBJ databases">
        <title>Histidinibacterium lentulum gen. nov., sp. nov., a marine bacterium from the culture broth of Picochlorum sp. 122.</title>
        <authorList>
            <person name="Wang G."/>
        </authorList>
    </citation>
    <scope>NUCLEOTIDE SEQUENCE [LARGE SCALE GENOMIC DNA]</scope>
    <source>
        <strain evidence="2 3">B17</strain>
    </source>
</reference>
<feature type="domain" description="Aldehyde oxidase/xanthine dehydrogenase a/b hammerhead" evidence="1">
    <location>
        <begin position="169"/>
        <end position="248"/>
    </location>
</feature>
<dbReference type="GO" id="GO:0016491">
    <property type="term" value="F:oxidoreductase activity"/>
    <property type="evidence" value="ECO:0007669"/>
    <property type="project" value="InterPro"/>
</dbReference>
<evidence type="ECO:0000313" key="3">
    <source>
        <dbReference type="Proteomes" id="UP000268016"/>
    </source>
</evidence>
<dbReference type="PANTHER" id="PTHR47495:SF1">
    <property type="entry name" value="BLL3820 PROTEIN"/>
    <property type="match status" value="1"/>
</dbReference>
<dbReference type="InterPro" id="IPR036856">
    <property type="entry name" value="Ald_Oxase/Xan_DH_a/b_sf"/>
</dbReference>
<dbReference type="InterPro" id="IPR000674">
    <property type="entry name" value="Ald_Oxase/Xan_DH_a/b"/>
</dbReference>
<keyword evidence="3" id="KW-1185">Reference proteome</keyword>
<dbReference type="InterPro" id="IPR008274">
    <property type="entry name" value="AldOxase/xan_DH_MoCoBD1"/>
</dbReference>
<evidence type="ECO:0000313" key="2">
    <source>
        <dbReference type="EMBL" id="ROU03805.1"/>
    </source>
</evidence>
<sequence length="698" mass="73564">MTELPSNLKSNPRLDRWIDVAPDGTITIRSGKVELGQGIGAAMLLIAASELRVDPAALTLAPADTARAPAEGFTAGSLSVEHGGAAMRLAVAMARALFMQAAEAALGAPVELENGLFSVPGTNRSVGYGDLAAEVDLSVSALDQPIPVLFGEGDGAPGFRRPDLPAKLSGAAFIQDLRLPGMLFGRVLRPEAPWLRLDGFDEAAVAALPGVVRVVRDGAFAGVVAERDDDARAAIEKARRSARWSRIGTLPTCDEAQTWLDAPAEEAETLLEDAGEPAETVTRLSSSYARGFLVHAAMGPSCAVAHWTDGRLDLHTHSQGIHPLRKQLATALRIAEDAINAVHVPGAGCYGHNAADDVALDAALLARAVDRPVMVLWSREDEMSWSPHGAAMRVDLAAGLSAEGRITHWDCRIASTPHVARPGSGNGLDLLAARDLETPHPPSTQSNFKVPDRGADRNSVPIYALPQRRVRLNQRPQGPLRSSALRALGAHANVFAVESFMDELAAAAGADPLAFRLAHCEDPRAAAVLKAAASAGGWDPDEPGGEGIGRGLGVARYKNSGAYYAAMVRVEIEESVRVVSIHGAVDAGRVVHRDGLINQVEGGAVQAVSWTLMEEARWTDEGFAVRAWEDYPVLGFRDMPEIVTEVLRSDAPPLGAGECSAGPVAGAIGNAVAHALGVRARRMPITRERVMAAMDAAL</sequence>
<dbReference type="Pfam" id="PF20256">
    <property type="entry name" value="MoCoBD_2"/>
    <property type="match status" value="2"/>
</dbReference>
<dbReference type="PIRSF" id="PIRSF036389">
    <property type="entry name" value="IOR_B"/>
    <property type="match status" value="1"/>
</dbReference>
<dbReference type="Gene3D" id="3.30.365.10">
    <property type="entry name" value="Aldehyde oxidase/xanthine dehydrogenase, molybdopterin binding domain"/>
    <property type="match status" value="4"/>
</dbReference>
<comment type="caution">
    <text evidence="2">The sequence shown here is derived from an EMBL/GenBank/DDBJ whole genome shotgun (WGS) entry which is preliminary data.</text>
</comment>
<dbReference type="InterPro" id="IPR046867">
    <property type="entry name" value="AldOxase/xan_DH_MoCoBD2"/>
</dbReference>
<dbReference type="SUPFAM" id="SSF54665">
    <property type="entry name" value="CO dehydrogenase molybdoprotein N-domain-like"/>
    <property type="match status" value="1"/>
</dbReference>
<dbReference type="EMBL" id="RDRB01000002">
    <property type="protein sequence ID" value="ROU03805.1"/>
    <property type="molecule type" value="Genomic_DNA"/>
</dbReference>
<evidence type="ECO:0000259" key="1">
    <source>
        <dbReference type="SMART" id="SM01008"/>
    </source>
</evidence>
<gene>
    <name evidence="2" type="ORF">EAT49_05805</name>
</gene>
<dbReference type="OrthoDB" id="9767994at2"/>
<dbReference type="InterPro" id="IPR037165">
    <property type="entry name" value="AldOxase/xan_DH_Mopterin-bd_sf"/>
</dbReference>
<dbReference type="SMART" id="SM01008">
    <property type="entry name" value="Ald_Xan_dh_C"/>
    <property type="match status" value="1"/>
</dbReference>
<dbReference type="PANTHER" id="PTHR47495">
    <property type="entry name" value="ALDEHYDE DEHYDROGENASE"/>
    <property type="match status" value="1"/>
</dbReference>